<keyword evidence="1" id="KW-0479">Metal-binding</keyword>
<dbReference type="AlphaFoldDB" id="A0A4R0R2D0"/>
<evidence type="ECO:0000256" key="1">
    <source>
        <dbReference type="ARBA" id="ARBA00022723"/>
    </source>
</evidence>
<feature type="region of interest" description="Disordered" evidence="4">
    <location>
        <begin position="844"/>
        <end position="913"/>
    </location>
</feature>
<keyword evidence="3" id="KW-0862">Zinc</keyword>
<evidence type="ECO:0000313" key="5">
    <source>
        <dbReference type="EMBL" id="TCD61202.1"/>
    </source>
</evidence>
<evidence type="ECO:0000256" key="3">
    <source>
        <dbReference type="ARBA" id="ARBA00022833"/>
    </source>
</evidence>
<sequence length="1274" mass="145450">MAAQETTSQSSAVEDALEQASKAVGLSDNWVKTKGETRLDHLGNGIQRVATVVTMGGALSEDSTKDAFAVIKHKIDTFVEDSRMVMSVLDEIGKIHPFIQVAVSAFNVALNLELTRRGNDEKVLALKVQMKDMMCTLFLLKNIDRDDSAIAERFTTRMIDVTLSIKLCAEICEAYQRQKLVYKFFSSHNWESKFADVSTQFEDHKVALQHDLAIHTNRGVATANEALVGIQADLRRLMQMVFESFRSGEEREVSAFVASKGGPEKVLKSDVLLAELLKMQKARDGRLGKSPLPFGDERSGVDDLRRDLTKDLGRILEENRSTFEHKFDAQQVQIERVRDTVVKEGDRIINTMLSGPHERIVNRDIYSVWKENHWKTSVKAHHLVMALHDYLAQQRVITQSEALDHIRNVVKPENRDSDARKVDEVAEIANVSYTKAKDRWALEYIGVHLVRPLIEVIDEDFSSFVTISEINAFTSARPADWSLPHWIAYWTVGFESTVRWYYNRIVALQAKIWSALKDVLPANRKYTNEFNQSDAVFYYIDFILAGIQESGNIEAGQRKFSLWNRRFKSFVDHEERRLDEVLSKVCYQIDDENTLALIVGHARPEQYVLPLIFLLLRRALDLIELGSSNILDEEELSLIDTSFRTLFTAVITRMDAVEALCNLQDRNNPDQYKRLYHGMYYYLMEPDKTESIYWQTDPEVILAGTDQWELTPPDEDVEKKEYFLSYESPTPDLDHVYQQPSRPSLDDHFTSETPSLVGHWGGTCTYEDGRDSGGFVSFRIQDVPNDGVITGHGVDSGGRFHIRGSLEGTKVVFTMEYHDLQGESTSNWLYEGSVNECLEEMNGTWGLIPDDAGDPRNSDTASEQNKSEDANISGQEDGNEADVGDEAEVAEMVDDNEDDEEEEGEEEEEAFVNRGSFTFKRRPELYFLARPDATLFETNRIGALWRLGITAALHIVRGRQLRWETIRERRDRRRIYISLLLEQNKDRGRLAQDKKAQWRQIVDTTSPEDLQFWRVLGDFYAQRCEIVHLVECSNCEASSAESVRYICLECSESKVYDTLDLCQDCVGSSVSWVDDDKEEHEHLPTHNLLQIRLPLPVHFGQAVREKAKMAMAELEASAEEDSHDDSNTSDMQTSPMSTAVERVCVTCAELVTEPYWLCLDCEEARTSVCSGCNDAVTKERPWLFNYRPNSEQPMDKHNWSHNLVLLPDTSESELTLTVEDRLTNIETMFSSFAQGQTEARQEFEQSVSARMDRLEHLMTEILRAVGKPNHGRKK</sequence>
<dbReference type="OrthoDB" id="2122982at2759"/>
<feature type="compositionally biased region" description="Acidic residues" evidence="4">
    <location>
        <begin position="877"/>
        <end position="910"/>
    </location>
</feature>
<dbReference type="InterPro" id="IPR043145">
    <property type="entry name" value="Znf_ZZ_sf"/>
</dbReference>
<protein>
    <recommendedName>
        <fullName evidence="7">ZZ-type domain-containing protein</fullName>
    </recommendedName>
</protein>
<keyword evidence="6" id="KW-1185">Reference proteome</keyword>
<dbReference type="GO" id="GO:0008270">
    <property type="term" value="F:zinc ion binding"/>
    <property type="evidence" value="ECO:0007669"/>
    <property type="project" value="UniProtKB-KW"/>
</dbReference>
<proteinExistence type="predicted"/>
<dbReference type="Gene3D" id="3.30.60.90">
    <property type="match status" value="1"/>
</dbReference>
<gene>
    <name evidence="5" type="ORF">EIP91_008790</name>
</gene>
<evidence type="ECO:0000256" key="2">
    <source>
        <dbReference type="ARBA" id="ARBA00022771"/>
    </source>
</evidence>
<evidence type="ECO:0008006" key="7">
    <source>
        <dbReference type="Google" id="ProtNLM"/>
    </source>
</evidence>
<dbReference type="SUPFAM" id="SSF57850">
    <property type="entry name" value="RING/U-box"/>
    <property type="match status" value="1"/>
</dbReference>
<comment type="caution">
    <text evidence="5">The sequence shown here is derived from an EMBL/GenBank/DDBJ whole genome shotgun (WGS) entry which is preliminary data.</text>
</comment>
<feature type="compositionally biased region" description="Polar residues" evidence="4">
    <location>
        <begin position="858"/>
        <end position="876"/>
    </location>
</feature>
<dbReference type="EMBL" id="RWJN01000493">
    <property type="protein sequence ID" value="TCD61202.1"/>
    <property type="molecule type" value="Genomic_DNA"/>
</dbReference>
<reference evidence="5 6" key="1">
    <citation type="submission" date="2018-11" db="EMBL/GenBank/DDBJ databases">
        <title>Genome assembly of Steccherinum ochraceum LE-BIN_3174, the white-rot fungus of the Steccherinaceae family (The Residual Polyporoid clade, Polyporales, Basidiomycota).</title>
        <authorList>
            <person name="Fedorova T.V."/>
            <person name="Glazunova O.A."/>
            <person name="Landesman E.O."/>
            <person name="Moiseenko K.V."/>
            <person name="Psurtseva N.V."/>
            <person name="Savinova O.S."/>
            <person name="Shakhova N.V."/>
            <person name="Tyazhelova T.V."/>
            <person name="Vasina D.V."/>
        </authorList>
    </citation>
    <scope>NUCLEOTIDE SEQUENCE [LARGE SCALE GENOMIC DNA]</scope>
    <source>
        <strain evidence="5 6">LE-BIN_3174</strain>
    </source>
</reference>
<name>A0A4R0R2D0_9APHY</name>
<dbReference type="Proteomes" id="UP000292702">
    <property type="component" value="Unassembled WGS sequence"/>
</dbReference>
<evidence type="ECO:0000313" key="6">
    <source>
        <dbReference type="Proteomes" id="UP000292702"/>
    </source>
</evidence>
<dbReference type="STRING" id="92696.A0A4R0R2D0"/>
<feature type="region of interest" description="Disordered" evidence="4">
    <location>
        <begin position="1112"/>
        <end position="1134"/>
    </location>
</feature>
<keyword evidence="2" id="KW-0863">Zinc-finger</keyword>
<accession>A0A4R0R2D0</accession>
<organism evidence="5 6">
    <name type="scientific">Steccherinum ochraceum</name>
    <dbReference type="NCBI Taxonomy" id="92696"/>
    <lineage>
        <taxon>Eukaryota</taxon>
        <taxon>Fungi</taxon>
        <taxon>Dikarya</taxon>
        <taxon>Basidiomycota</taxon>
        <taxon>Agaricomycotina</taxon>
        <taxon>Agaricomycetes</taxon>
        <taxon>Polyporales</taxon>
        <taxon>Steccherinaceae</taxon>
        <taxon>Steccherinum</taxon>
    </lineage>
</organism>
<evidence type="ECO:0000256" key="4">
    <source>
        <dbReference type="SAM" id="MobiDB-lite"/>
    </source>
</evidence>